<proteinExistence type="predicted"/>
<name>A0A7X2Z4L3_9BACL</name>
<evidence type="ECO:0000313" key="1">
    <source>
        <dbReference type="EMBL" id="MUG46684.1"/>
    </source>
</evidence>
<comment type="caution">
    <text evidence="1">The sequence shown here is derived from an EMBL/GenBank/DDBJ whole genome shotgun (WGS) entry which is preliminary data.</text>
</comment>
<sequence>MQLNGFSELSLHEMMAIDGGGDFSWSDLGKSVVGGAASGAIGGAASGALAGGVGAGPGALVGGAAGAVGGAAAYLLTFWW</sequence>
<organism evidence="1 2">
    <name type="scientific">Paenibacillus woosongensis</name>
    <dbReference type="NCBI Taxonomy" id="307580"/>
    <lineage>
        <taxon>Bacteria</taxon>
        <taxon>Bacillati</taxon>
        <taxon>Bacillota</taxon>
        <taxon>Bacilli</taxon>
        <taxon>Bacillales</taxon>
        <taxon>Paenibacillaceae</taxon>
        <taxon>Paenibacillus</taxon>
    </lineage>
</organism>
<accession>A0A7X2Z4L3</accession>
<protein>
    <submittedName>
        <fullName evidence="1">Bacteriocin</fullName>
    </submittedName>
</protein>
<dbReference type="EMBL" id="WNZW01000007">
    <property type="protein sequence ID" value="MUG46684.1"/>
    <property type="molecule type" value="Genomic_DNA"/>
</dbReference>
<evidence type="ECO:0000313" key="2">
    <source>
        <dbReference type="Proteomes" id="UP000447876"/>
    </source>
</evidence>
<dbReference type="Proteomes" id="UP000447876">
    <property type="component" value="Unassembled WGS sequence"/>
</dbReference>
<reference evidence="1 2" key="1">
    <citation type="submission" date="2019-11" db="EMBL/GenBank/DDBJ databases">
        <title>Draft genome sequences of five Paenibacillus species of dairy origin.</title>
        <authorList>
            <person name="Olajide A.M."/>
            <person name="Chen S."/>
            <person name="Lapointe G."/>
        </authorList>
    </citation>
    <scope>NUCLEOTIDE SEQUENCE [LARGE SCALE GENOMIC DNA]</scope>
    <source>
        <strain evidence="1 2">12CR55</strain>
    </source>
</reference>
<dbReference type="AlphaFoldDB" id="A0A7X2Z4L3"/>
<gene>
    <name evidence="1" type="ORF">GNP95_16980</name>
</gene>